<evidence type="ECO:0000313" key="2">
    <source>
        <dbReference type="Proteomes" id="UP001146120"/>
    </source>
</evidence>
<reference evidence="1" key="2">
    <citation type="journal article" date="2023" name="Microbiol Resour">
        <title>Decontamination and Annotation of the Draft Genome Sequence of the Oomycete Lagenidium giganteum ARSEF 373.</title>
        <authorList>
            <person name="Morgan W.R."/>
            <person name="Tartar A."/>
        </authorList>
    </citation>
    <scope>NUCLEOTIDE SEQUENCE</scope>
    <source>
        <strain evidence="1">ARSEF 373</strain>
    </source>
</reference>
<evidence type="ECO:0000313" key="1">
    <source>
        <dbReference type="EMBL" id="DAZ95311.1"/>
    </source>
</evidence>
<accession>A0AAV2YME4</accession>
<name>A0AAV2YME4_9STRA</name>
<dbReference type="EMBL" id="DAKRPA010000210">
    <property type="protein sequence ID" value="DAZ95311.1"/>
    <property type="molecule type" value="Genomic_DNA"/>
</dbReference>
<keyword evidence="2" id="KW-1185">Reference proteome</keyword>
<reference evidence="1" key="1">
    <citation type="submission" date="2022-11" db="EMBL/GenBank/DDBJ databases">
        <authorList>
            <person name="Morgan W.R."/>
            <person name="Tartar A."/>
        </authorList>
    </citation>
    <scope>NUCLEOTIDE SEQUENCE</scope>
    <source>
        <strain evidence="1">ARSEF 373</strain>
    </source>
</reference>
<proteinExistence type="predicted"/>
<comment type="caution">
    <text evidence="1">The sequence shown here is derived from an EMBL/GenBank/DDBJ whole genome shotgun (WGS) entry which is preliminary data.</text>
</comment>
<sequence>MGLDQFMRNLTTKKASGPTEDLITRACCDVCMPAQVLELKQRLLHDKLGLKTRRFSFSRMRHVVIPPVEIPVDLRSIRLKNALVAGRRVPMTRSMWDRQKRSLSTLDGIREVPCLEQTDP</sequence>
<gene>
    <name evidence="1" type="ORF">N0F65_006564</name>
</gene>
<dbReference type="Proteomes" id="UP001146120">
    <property type="component" value="Unassembled WGS sequence"/>
</dbReference>
<protein>
    <submittedName>
        <fullName evidence="1">Uncharacterized protein</fullName>
    </submittedName>
</protein>
<organism evidence="1 2">
    <name type="scientific">Lagenidium giganteum</name>
    <dbReference type="NCBI Taxonomy" id="4803"/>
    <lineage>
        <taxon>Eukaryota</taxon>
        <taxon>Sar</taxon>
        <taxon>Stramenopiles</taxon>
        <taxon>Oomycota</taxon>
        <taxon>Peronosporomycetes</taxon>
        <taxon>Pythiales</taxon>
        <taxon>Pythiaceae</taxon>
    </lineage>
</organism>
<dbReference type="AlphaFoldDB" id="A0AAV2YME4"/>